<dbReference type="InterPro" id="IPR011043">
    <property type="entry name" value="Gal_Oxase/kelch_b-propeller"/>
</dbReference>
<proteinExistence type="predicted"/>
<dbReference type="RefSeq" id="XP_018710035.1">
    <property type="nucleotide sequence ID" value="XM_018858417.1"/>
</dbReference>
<dbReference type="STRING" id="869754.A0A1A0H6H3"/>
<dbReference type="EMBL" id="LXTC01000006">
    <property type="protein sequence ID" value="OBA19507.1"/>
    <property type="molecule type" value="Genomic_DNA"/>
</dbReference>
<dbReference type="GeneID" id="30031393"/>
<keyword evidence="1" id="KW-1133">Transmembrane helix</keyword>
<organism evidence="3 4">
    <name type="scientific">Metschnikowia bicuspidata var. bicuspidata NRRL YB-4993</name>
    <dbReference type="NCBI Taxonomy" id="869754"/>
    <lineage>
        <taxon>Eukaryota</taxon>
        <taxon>Fungi</taxon>
        <taxon>Dikarya</taxon>
        <taxon>Ascomycota</taxon>
        <taxon>Saccharomycotina</taxon>
        <taxon>Pichiomycetes</taxon>
        <taxon>Metschnikowiaceae</taxon>
        <taxon>Metschnikowia</taxon>
    </lineage>
</organism>
<keyword evidence="1" id="KW-0472">Membrane</keyword>
<feature type="transmembrane region" description="Helical" evidence="1">
    <location>
        <begin position="385"/>
        <end position="407"/>
    </location>
</feature>
<dbReference type="Gene3D" id="2.130.10.80">
    <property type="entry name" value="Galactose oxidase/kelch, beta-propeller"/>
    <property type="match status" value="1"/>
</dbReference>
<keyword evidence="1" id="KW-0812">Transmembrane</keyword>
<evidence type="ECO:0000313" key="3">
    <source>
        <dbReference type="EMBL" id="OBA19507.1"/>
    </source>
</evidence>
<dbReference type="Proteomes" id="UP000092555">
    <property type="component" value="Unassembled WGS sequence"/>
</dbReference>
<reference evidence="3 4" key="1">
    <citation type="submission" date="2016-05" db="EMBL/GenBank/DDBJ databases">
        <title>Comparative genomics of biotechnologically important yeasts.</title>
        <authorList>
            <consortium name="DOE Joint Genome Institute"/>
            <person name="Riley R."/>
            <person name="Haridas S."/>
            <person name="Wolfe K.H."/>
            <person name="Lopes M.R."/>
            <person name="Hittinger C.T."/>
            <person name="Goker M."/>
            <person name="Salamov A."/>
            <person name="Wisecaver J."/>
            <person name="Long T.M."/>
            <person name="Aerts A.L."/>
            <person name="Barry K."/>
            <person name="Choi C."/>
            <person name="Clum A."/>
            <person name="Coughlan A.Y."/>
            <person name="Deshpande S."/>
            <person name="Douglass A.P."/>
            <person name="Hanson S.J."/>
            <person name="Klenk H.-P."/>
            <person name="LaButti K."/>
            <person name="Lapidus A."/>
            <person name="Lindquist E."/>
            <person name="Lipzen A."/>
            <person name="Meier-kolthoff J.P."/>
            <person name="Ohm R.A."/>
            <person name="Otillar R.P."/>
            <person name="Pangilinan J."/>
            <person name="Peng Y."/>
            <person name="Rokas A."/>
            <person name="Rosa C.A."/>
            <person name="Scheuner C."/>
            <person name="Sibirny A.A."/>
            <person name="Slot J.C."/>
            <person name="Stielow J.B."/>
            <person name="Sun H."/>
            <person name="Kurtzman C.P."/>
            <person name="Blackwell M."/>
            <person name="Grigoriev I.V."/>
            <person name="Jeffries T.W."/>
        </authorList>
    </citation>
    <scope>NUCLEOTIDE SEQUENCE [LARGE SCALE GENOMIC DNA]</scope>
    <source>
        <strain evidence="3 4">NRRL YB-4993</strain>
    </source>
</reference>
<comment type="caution">
    <text evidence="3">The sequence shown here is derived from an EMBL/GenBank/DDBJ whole genome shotgun (WGS) entry which is preliminary data.</text>
</comment>
<dbReference type="OrthoDB" id="3980762at2759"/>
<evidence type="ECO:0000256" key="1">
    <source>
        <dbReference type="SAM" id="Phobius"/>
    </source>
</evidence>
<keyword evidence="4" id="KW-1185">Reference proteome</keyword>
<dbReference type="AlphaFoldDB" id="A0A1A0H6H3"/>
<dbReference type="SUPFAM" id="SSF50965">
    <property type="entry name" value="Galactose oxidase, central domain"/>
    <property type="match status" value="1"/>
</dbReference>
<gene>
    <name evidence="3" type="ORF">METBIDRAFT_73601</name>
</gene>
<protein>
    <recommendedName>
        <fullName evidence="5">Galactose oxidase</fullName>
    </recommendedName>
</protein>
<accession>A0A1A0H6H3</accession>
<name>A0A1A0H6H3_9ASCO</name>
<keyword evidence="2" id="KW-0732">Signal</keyword>
<dbReference type="InterPro" id="IPR037293">
    <property type="entry name" value="Gal_Oxidase_central_sf"/>
</dbReference>
<sequence>MWSLIIPIALFLAHTAAHWATHYSFQEGVIYLQLKNDDLVALNFSMSGFDGLSGSSLAEVNIEQNQEVFPLTAPPQNSTMFVSQKHLYAFSGAVDESLSTFDKCGNGVFQLLKYEAASDSWVYASDNMTFSGVENVSFYQDSTYLTSLTSSEVYVYGGVCTATGEVSSRLLSFDMETMLFANISTSTEPQGFYGGVSVWAPSPLQLFVVGGRSEAGWLNMYQLATWNFQSGWLFQSVLKNGTTVLSRTNGLVLPVFSVLSDDTEETFLRNYNPQAVLVLGGEASGQSEAAWAKLLYEDNEWSWQSLELGLEDSDILGAAVIFDTLVVVNGSSQTAAGKRLDSSYHLNLYDINSNFSLVDDLQSNTVSKSATQAASSTSVSKSTKILVGTLVPLSALAIIFGIAMYVWRRKVALKDTASLAGPMDYQLGHYRTQLDQQYSLLGSRPLDLYQHVNDTSSTLEGASIDSWVRKRQEYDASHGRPYARHSYLALNETLGSRAEEFTDELTLLSPPPAVVSPEGSPQKNALPVRISQLRSFLYSQTPPQLPMLQRKSRLDPGFLGLGEGLGASALAESEGEVSDENLDVQVLVSSKRKSVLRVMNPDADTAGEGVRLRNPSK</sequence>
<evidence type="ECO:0000313" key="4">
    <source>
        <dbReference type="Proteomes" id="UP000092555"/>
    </source>
</evidence>
<feature type="signal peptide" evidence="2">
    <location>
        <begin position="1"/>
        <end position="17"/>
    </location>
</feature>
<evidence type="ECO:0000256" key="2">
    <source>
        <dbReference type="SAM" id="SignalP"/>
    </source>
</evidence>
<feature type="chain" id="PRO_5008291873" description="Galactose oxidase" evidence="2">
    <location>
        <begin position="18"/>
        <end position="617"/>
    </location>
</feature>
<evidence type="ECO:0008006" key="5">
    <source>
        <dbReference type="Google" id="ProtNLM"/>
    </source>
</evidence>